<accession>A0A397UN85</accession>
<sequence>MENTALSAACVALSDEAKLLLSPWDLGKILLSDIREIRYKKREIYLDGFVEMEKFDLLYRRGFTKKESRGCIDAVLYMVQESFYCIIWKKRCKEVIKWKKEIGIERTLKRKQGDSSVCTKAPPMLELIEDKRSEVEQKKQKKQKQAEAVNNLVKNSILCQIMDERETLPESLHSVEIYMINTSKSPETYDPKQAKLIQKLQERKKNQKTTYGTPRNDDTNDGTNDSTSDETKSERQQAKK</sequence>
<dbReference type="AlphaFoldDB" id="A0A397UN85"/>
<dbReference type="Proteomes" id="UP000266673">
    <property type="component" value="Unassembled WGS sequence"/>
</dbReference>
<proteinExistence type="predicted"/>
<gene>
    <name evidence="3" type="ORF">C2G38_2210583</name>
</gene>
<organism evidence="3 4">
    <name type="scientific">Gigaspora rosea</name>
    <dbReference type="NCBI Taxonomy" id="44941"/>
    <lineage>
        <taxon>Eukaryota</taxon>
        <taxon>Fungi</taxon>
        <taxon>Fungi incertae sedis</taxon>
        <taxon>Mucoromycota</taxon>
        <taxon>Glomeromycotina</taxon>
        <taxon>Glomeromycetes</taxon>
        <taxon>Diversisporales</taxon>
        <taxon>Gigasporaceae</taxon>
        <taxon>Gigaspora</taxon>
    </lineage>
</organism>
<evidence type="ECO:0000256" key="1">
    <source>
        <dbReference type="SAM" id="Coils"/>
    </source>
</evidence>
<dbReference type="EMBL" id="QKWP01001455">
    <property type="protein sequence ID" value="RIB08833.1"/>
    <property type="molecule type" value="Genomic_DNA"/>
</dbReference>
<keyword evidence="4" id="KW-1185">Reference proteome</keyword>
<evidence type="ECO:0000313" key="3">
    <source>
        <dbReference type="EMBL" id="RIB08833.1"/>
    </source>
</evidence>
<evidence type="ECO:0000256" key="2">
    <source>
        <dbReference type="SAM" id="MobiDB-lite"/>
    </source>
</evidence>
<feature type="compositionally biased region" description="Basic and acidic residues" evidence="2">
    <location>
        <begin position="229"/>
        <end position="240"/>
    </location>
</feature>
<feature type="coiled-coil region" evidence="1">
    <location>
        <begin position="125"/>
        <end position="155"/>
    </location>
</feature>
<evidence type="ECO:0000313" key="4">
    <source>
        <dbReference type="Proteomes" id="UP000266673"/>
    </source>
</evidence>
<reference evidence="3 4" key="1">
    <citation type="submission" date="2018-06" db="EMBL/GenBank/DDBJ databases">
        <title>Comparative genomics reveals the genomic features of Rhizophagus irregularis, R. cerebriforme, R. diaphanum and Gigaspora rosea, and their symbiotic lifestyle signature.</title>
        <authorList>
            <person name="Morin E."/>
            <person name="San Clemente H."/>
            <person name="Chen E.C.H."/>
            <person name="De La Providencia I."/>
            <person name="Hainaut M."/>
            <person name="Kuo A."/>
            <person name="Kohler A."/>
            <person name="Murat C."/>
            <person name="Tang N."/>
            <person name="Roy S."/>
            <person name="Loubradou J."/>
            <person name="Henrissat B."/>
            <person name="Grigoriev I.V."/>
            <person name="Corradi N."/>
            <person name="Roux C."/>
            <person name="Martin F.M."/>
        </authorList>
    </citation>
    <scope>NUCLEOTIDE SEQUENCE [LARGE SCALE GENOMIC DNA]</scope>
    <source>
        <strain evidence="3 4">DAOM 194757</strain>
    </source>
</reference>
<name>A0A397UN85_9GLOM</name>
<feature type="region of interest" description="Disordered" evidence="2">
    <location>
        <begin position="185"/>
        <end position="240"/>
    </location>
</feature>
<protein>
    <submittedName>
        <fullName evidence="3">Uncharacterized protein</fullName>
    </submittedName>
</protein>
<comment type="caution">
    <text evidence="3">The sequence shown here is derived from an EMBL/GenBank/DDBJ whole genome shotgun (WGS) entry which is preliminary data.</text>
</comment>
<keyword evidence="1" id="KW-0175">Coiled coil</keyword>